<sequence length="140" mass="15385">MHEFDRDGALVLCEFAEGDDSLAIPEEVRAEIRPASAALPPEHGVEHVAALDLDPRRDLTPLVVGPAESRSEGPIFVIAWMHWRPADGAEGRAHLVEVEAAAFRQCHLCQGAWLRFDSMQAEQLTAILDLAGVRSGEFMF</sequence>
<dbReference type="RefSeq" id="WP_124974070.1">
    <property type="nucleotide sequence ID" value="NZ_RQVS01000025.1"/>
</dbReference>
<keyword evidence="2" id="KW-1185">Reference proteome</keyword>
<dbReference type="EMBL" id="RQVS01000025">
    <property type="protein sequence ID" value="RRJ85582.1"/>
    <property type="molecule type" value="Genomic_DNA"/>
</dbReference>
<proteinExistence type="predicted"/>
<reference evidence="1 2" key="1">
    <citation type="submission" date="2018-11" db="EMBL/GenBank/DDBJ databases">
        <title>YIM 102482-1 draft genome.</title>
        <authorList>
            <person name="Li G."/>
            <person name="Jiang Y."/>
        </authorList>
    </citation>
    <scope>NUCLEOTIDE SEQUENCE [LARGE SCALE GENOMIC DNA]</scope>
    <source>
        <strain evidence="1 2">YIM 102482-1</strain>
    </source>
</reference>
<name>A0A3P3VS18_9MICO</name>
<gene>
    <name evidence="1" type="ORF">EG850_12735</name>
</gene>
<dbReference type="Proteomes" id="UP000274391">
    <property type="component" value="Unassembled WGS sequence"/>
</dbReference>
<dbReference type="AlphaFoldDB" id="A0A3P3VS18"/>
<accession>A0A3P3VS18</accession>
<organism evidence="1 2">
    <name type="scientific">Gulosibacter macacae</name>
    <dbReference type="NCBI Taxonomy" id="2488791"/>
    <lineage>
        <taxon>Bacteria</taxon>
        <taxon>Bacillati</taxon>
        <taxon>Actinomycetota</taxon>
        <taxon>Actinomycetes</taxon>
        <taxon>Micrococcales</taxon>
        <taxon>Microbacteriaceae</taxon>
        <taxon>Gulosibacter</taxon>
    </lineage>
</organism>
<dbReference type="OrthoDB" id="5142043at2"/>
<evidence type="ECO:0000313" key="1">
    <source>
        <dbReference type="EMBL" id="RRJ85582.1"/>
    </source>
</evidence>
<protein>
    <submittedName>
        <fullName evidence="1">Uncharacterized protein</fullName>
    </submittedName>
</protein>
<comment type="caution">
    <text evidence="1">The sequence shown here is derived from an EMBL/GenBank/DDBJ whole genome shotgun (WGS) entry which is preliminary data.</text>
</comment>
<evidence type="ECO:0000313" key="2">
    <source>
        <dbReference type="Proteomes" id="UP000274391"/>
    </source>
</evidence>